<keyword evidence="2" id="KW-1185">Reference proteome</keyword>
<sequence length="92" mass="10856">MYGEWIVPNLRIPWKYGEWIVPNLRIPWKRRRSSLPYIAVGTCEILNGIDWDYRRETSGDVTATRLLPYVAVRTPELDCGKVWSAWGCCRRQ</sequence>
<evidence type="ECO:0000313" key="2">
    <source>
        <dbReference type="Proteomes" id="UP001153269"/>
    </source>
</evidence>
<evidence type="ECO:0000313" key="1">
    <source>
        <dbReference type="EMBL" id="CAB1425903.1"/>
    </source>
</evidence>
<protein>
    <submittedName>
        <fullName evidence="1">Uncharacterized protein</fullName>
    </submittedName>
</protein>
<organism evidence="1 2">
    <name type="scientific">Pleuronectes platessa</name>
    <name type="common">European plaice</name>
    <dbReference type="NCBI Taxonomy" id="8262"/>
    <lineage>
        <taxon>Eukaryota</taxon>
        <taxon>Metazoa</taxon>
        <taxon>Chordata</taxon>
        <taxon>Craniata</taxon>
        <taxon>Vertebrata</taxon>
        <taxon>Euteleostomi</taxon>
        <taxon>Actinopterygii</taxon>
        <taxon>Neopterygii</taxon>
        <taxon>Teleostei</taxon>
        <taxon>Neoteleostei</taxon>
        <taxon>Acanthomorphata</taxon>
        <taxon>Carangaria</taxon>
        <taxon>Pleuronectiformes</taxon>
        <taxon>Pleuronectoidei</taxon>
        <taxon>Pleuronectidae</taxon>
        <taxon>Pleuronectes</taxon>
    </lineage>
</organism>
<dbReference type="Proteomes" id="UP001153269">
    <property type="component" value="Unassembled WGS sequence"/>
</dbReference>
<proteinExistence type="predicted"/>
<reference evidence="1" key="1">
    <citation type="submission" date="2020-03" db="EMBL/GenBank/DDBJ databases">
        <authorList>
            <person name="Weist P."/>
        </authorList>
    </citation>
    <scope>NUCLEOTIDE SEQUENCE</scope>
</reference>
<dbReference type="AlphaFoldDB" id="A0A9N7U6S8"/>
<gene>
    <name evidence="1" type="ORF">PLEPLA_LOCUS13837</name>
</gene>
<accession>A0A9N7U6S8</accession>
<comment type="caution">
    <text evidence="1">The sequence shown here is derived from an EMBL/GenBank/DDBJ whole genome shotgun (WGS) entry which is preliminary data.</text>
</comment>
<dbReference type="EMBL" id="CADEAL010000845">
    <property type="protein sequence ID" value="CAB1425903.1"/>
    <property type="molecule type" value="Genomic_DNA"/>
</dbReference>
<name>A0A9N7U6S8_PLEPL</name>